<dbReference type="EMBL" id="CP043494">
    <property type="protein sequence ID" value="WNG44549.1"/>
    <property type="molecule type" value="Genomic_DNA"/>
</dbReference>
<name>A0ABY9WL90_9BACT</name>
<reference evidence="1 2" key="1">
    <citation type="submission" date="2019-08" db="EMBL/GenBank/DDBJ databases">
        <title>Archangium and Cystobacter genomes.</title>
        <authorList>
            <person name="Chen I.-C.K."/>
            <person name="Wielgoss S."/>
        </authorList>
    </citation>
    <scope>NUCLEOTIDE SEQUENCE [LARGE SCALE GENOMIC DNA]</scope>
    <source>
        <strain evidence="1 2">Cbm 6</strain>
    </source>
</reference>
<proteinExistence type="predicted"/>
<protein>
    <submittedName>
        <fullName evidence="1">Uncharacterized protein</fullName>
    </submittedName>
</protein>
<dbReference type="RefSeq" id="WP_395817582.1">
    <property type="nucleotide sequence ID" value="NZ_CP043494.1"/>
</dbReference>
<keyword evidence="2" id="KW-1185">Reference proteome</keyword>
<gene>
    <name evidence="1" type="ORF">F0U60_10885</name>
</gene>
<organism evidence="1 2">
    <name type="scientific">Archangium minus</name>
    <dbReference type="NCBI Taxonomy" id="83450"/>
    <lineage>
        <taxon>Bacteria</taxon>
        <taxon>Pseudomonadati</taxon>
        <taxon>Myxococcota</taxon>
        <taxon>Myxococcia</taxon>
        <taxon>Myxococcales</taxon>
        <taxon>Cystobacterineae</taxon>
        <taxon>Archangiaceae</taxon>
        <taxon>Archangium</taxon>
    </lineage>
</organism>
<evidence type="ECO:0000313" key="1">
    <source>
        <dbReference type="EMBL" id="WNG44549.1"/>
    </source>
</evidence>
<sequence length="85" mass="9835">MAEDPDMKLLEREFPALAGLVYTYGGSYRRAELRMLGNVLRHYFDAPDFESGFEAFVRCVQTEPLDWFRGWRVLSCTVRPERAGA</sequence>
<dbReference type="Proteomes" id="UP001611383">
    <property type="component" value="Chromosome"/>
</dbReference>
<accession>A0ABY9WL90</accession>
<evidence type="ECO:0000313" key="2">
    <source>
        <dbReference type="Proteomes" id="UP001611383"/>
    </source>
</evidence>